<sequence>MAKPVVYTDFDGVLNAFPDDKVLRRGGQAHLDWLKDGDPRKTLYDVGNAFLLDRTRRVPTPMGKFRVRWSDELTDALHAMASEGNIELNWLSTWQPFTAALNETLGWDPEIVDTVTWYDPVSGQGRLTGKRGTVFRRVEAERQSDGPAPIVWIDDEECYDSVAMQLESLNPTAPVLMVRPDDRIGISRRQWRLIERFVDDPASFDPVTLDEEPTLHNRSGHIGF</sequence>
<proteinExistence type="predicted"/>
<evidence type="ECO:0000313" key="2">
    <source>
        <dbReference type="Proteomes" id="UP000216352"/>
    </source>
</evidence>
<dbReference type="AlphaFoldDB" id="A0A261FMY6"/>
<protein>
    <submittedName>
        <fullName evidence="1">Uncharacterized protein</fullName>
    </submittedName>
</protein>
<gene>
    <name evidence="1" type="ORF">BLEM_1779</name>
</gene>
<accession>A0A261FMY6</accession>
<dbReference type="Proteomes" id="UP000216352">
    <property type="component" value="Unassembled WGS sequence"/>
</dbReference>
<name>A0A261FMY6_9BIFI</name>
<comment type="caution">
    <text evidence="1">The sequence shown here is derived from an EMBL/GenBank/DDBJ whole genome shotgun (WGS) entry which is preliminary data.</text>
</comment>
<dbReference type="EMBL" id="MWWX01000016">
    <property type="protein sequence ID" value="OZG60478.1"/>
    <property type="molecule type" value="Genomic_DNA"/>
</dbReference>
<keyword evidence="2" id="KW-1185">Reference proteome</keyword>
<organism evidence="1 2">
    <name type="scientific">Bifidobacterium lemurum</name>
    <dbReference type="NCBI Taxonomy" id="1603886"/>
    <lineage>
        <taxon>Bacteria</taxon>
        <taxon>Bacillati</taxon>
        <taxon>Actinomycetota</taxon>
        <taxon>Actinomycetes</taxon>
        <taxon>Bifidobacteriales</taxon>
        <taxon>Bifidobacteriaceae</taxon>
        <taxon>Bifidobacterium</taxon>
    </lineage>
</organism>
<evidence type="ECO:0000313" key="1">
    <source>
        <dbReference type="EMBL" id="OZG60478.1"/>
    </source>
</evidence>
<reference evidence="1 2" key="1">
    <citation type="journal article" date="2017" name="BMC Genomics">
        <title>Comparative genomic and phylogenomic analyses of the Bifidobacteriaceae family.</title>
        <authorList>
            <person name="Lugli G.A."/>
            <person name="Milani C."/>
            <person name="Turroni F."/>
            <person name="Duranti S."/>
            <person name="Mancabelli L."/>
            <person name="Mangifesta M."/>
            <person name="Ferrario C."/>
            <person name="Modesto M."/>
            <person name="Mattarelli P."/>
            <person name="Jiri K."/>
            <person name="van Sinderen D."/>
            <person name="Ventura M."/>
        </authorList>
    </citation>
    <scope>NUCLEOTIDE SEQUENCE [LARGE SCALE GENOMIC DNA]</scope>
    <source>
        <strain evidence="1 2">DSM 28807</strain>
    </source>
</reference>